<evidence type="ECO:0000313" key="3">
    <source>
        <dbReference type="Proteomes" id="UP001500945"/>
    </source>
</evidence>
<dbReference type="Proteomes" id="UP001500945">
    <property type="component" value="Unassembled WGS sequence"/>
</dbReference>
<proteinExistence type="predicted"/>
<gene>
    <name evidence="2" type="ORF">GCM10023168_25160</name>
</gene>
<evidence type="ECO:0000313" key="2">
    <source>
        <dbReference type="EMBL" id="GAA4408179.1"/>
    </source>
</evidence>
<reference evidence="3" key="1">
    <citation type="journal article" date="2019" name="Int. J. Syst. Evol. Microbiol.">
        <title>The Global Catalogue of Microorganisms (GCM) 10K type strain sequencing project: providing services to taxonomists for standard genome sequencing and annotation.</title>
        <authorList>
            <consortium name="The Broad Institute Genomics Platform"/>
            <consortium name="The Broad Institute Genome Sequencing Center for Infectious Disease"/>
            <person name="Wu L."/>
            <person name="Ma J."/>
        </authorList>
    </citation>
    <scope>NUCLEOTIDE SEQUENCE [LARGE SCALE GENOMIC DNA]</scope>
    <source>
        <strain evidence="3">JCM 17809</strain>
    </source>
</reference>
<name>A0ABP8KIW2_9MICO</name>
<evidence type="ECO:0000256" key="1">
    <source>
        <dbReference type="SAM" id="MobiDB-lite"/>
    </source>
</evidence>
<feature type="region of interest" description="Disordered" evidence="1">
    <location>
        <begin position="1"/>
        <end position="21"/>
    </location>
</feature>
<keyword evidence="3" id="KW-1185">Reference proteome</keyword>
<sequence length="99" mass="10490">MVQHAGDAVVGGRGRTNRKGGPVTRYEIVVEGEVGPLTAAAIEGFEARADEGRTHLVGDVVDQAAFHGLLNRCQDLRLEIVEIHRLGEHEHGGAPGTST</sequence>
<dbReference type="EMBL" id="BAABGM010000015">
    <property type="protein sequence ID" value="GAA4408179.1"/>
    <property type="molecule type" value="Genomic_DNA"/>
</dbReference>
<comment type="caution">
    <text evidence="2">The sequence shown here is derived from an EMBL/GenBank/DDBJ whole genome shotgun (WGS) entry which is preliminary data.</text>
</comment>
<accession>A0ABP8KIW2</accession>
<organism evidence="2 3">
    <name type="scientific">Fodinibacter luteus</name>
    <dbReference type="NCBI Taxonomy" id="552064"/>
    <lineage>
        <taxon>Bacteria</taxon>
        <taxon>Bacillati</taxon>
        <taxon>Actinomycetota</taxon>
        <taxon>Actinomycetes</taxon>
        <taxon>Micrococcales</taxon>
        <taxon>Intrasporangiaceae</taxon>
        <taxon>Fodinibacter (ex Wang et al. 2009)</taxon>
    </lineage>
</organism>
<protein>
    <submittedName>
        <fullName evidence="2">Uncharacterized protein</fullName>
    </submittedName>
</protein>